<comment type="similarity">
    <text evidence="1 2">Belongs to the GST superfamily.</text>
</comment>
<dbReference type="SUPFAM" id="SSF47616">
    <property type="entry name" value="GST C-terminal domain-like"/>
    <property type="match status" value="1"/>
</dbReference>
<comment type="caution">
    <text evidence="5">The sequence shown here is derived from an EMBL/GenBank/DDBJ whole genome shotgun (WGS) entry which is preliminary data.</text>
</comment>
<dbReference type="SUPFAM" id="SSF52833">
    <property type="entry name" value="Thioredoxin-like"/>
    <property type="match status" value="1"/>
</dbReference>
<feature type="domain" description="GST C-terminal" evidence="4">
    <location>
        <begin position="160"/>
        <end position="283"/>
    </location>
</feature>
<dbReference type="STRING" id="5627.A0A1C7MHC5"/>
<dbReference type="SFLD" id="SFLDS00019">
    <property type="entry name" value="Glutathione_Transferase_(cytos"/>
    <property type="match status" value="1"/>
</dbReference>
<dbReference type="AlphaFoldDB" id="A0A1C7MHC5"/>
<dbReference type="Pfam" id="PF00043">
    <property type="entry name" value="GST_C"/>
    <property type="match status" value="1"/>
</dbReference>
<gene>
    <name evidence="5" type="primary">yfcG_1</name>
    <name evidence="5" type="ORF">A0H81_03607</name>
</gene>
<feature type="domain" description="GST N-terminal" evidence="3">
    <location>
        <begin position="67"/>
        <end position="151"/>
    </location>
</feature>
<dbReference type="OMA" id="KEPWFTK"/>
<dbReference type="Gene3D" id="3.40.30.10">
    <property type="entry name" value="Glutaredoxin"/>
    <property type="match status" value="1"/>
</dbReference>
<dbReference type="Gene3D" id="1.20.1050.10">
    <property type="match status" value="1"/>
</dbReference>
<dbReference type="Pfam" id="PF02798">
    <property type="entry name" value="GST_N"/>
    <property type="match status" value="1"/>
</dbReference>
<dbReference type="PROSITE" id="PS50404">
    <property type="entry name" value="GST_NTER"/>
    <property type="match status" value="1"/>
</dbReference>
<dbReference type="InterPro" id="IPR036282">
    <property type="entry name" value="Glutathione-S-Trfase_C_sf"/>
</dbReference>
<dbReference type="InterPro" id="IPR004046">
    <property type="entry name" value="GST_C"/>
</dbReference>
<protein>
    <submittedName>
        <fullName evidence="5">Disulfide-bond oxidoreductase YfcG</fullName>
    </submittedName>
</protein>
<dbReference type="PANTHER" id="PTHR44051">
    <property type="entry name" value="GLUTATHIONE S-TRANSFERASE-RELATED"/>
    <property type="match status" value="1"/>
</dbReference>
<dbReference type="OrthoDB" id="422574at2759"/>
<evidence type="ECO:0000259" key="4">
    <source>
        <dbReference type="PROSITE" id="PS50405"/>
    </source>
</evidence>
<keyword evidence="6" id="KW-1185">Reference proteome</keyword>
<dbReference type="EMBL" id="LUGG01000003">
    <property type="protein sequence ID" value="OBZ76305.1"/>
    <property type="molecule type" value="Genomic_DNA"/>
</dbReference>
<dbReference type="SFLD" id="SFLDG00358">
    <property type="entry name" value="Main_(cytGST)"/>
    <property type="match status" value="1"/>
</dbReference>
<evidence type="ECO:0000313" key="6">
    <source>
        <dbReference type="Proteomes" id="UP000092993"/>
    </source>
</evidence>
<name>A0A1C7MHC5_GRIFR</name>
<evidence type="ECO:0000259" key="3">
    <source>
        <dbReference type="PROSITE" id="PS50404"/>
    </source>
</evidence>
<organism evidence="5 6">
    <name type="scientific">Grifola frondosa</name>
    <name type="common">Maitake</name>
    <name type="synonym">Polyporus frondosus</name>
    <dbReference type="NCBI Taxonomy" id="5627"/>
    <lineage>
        <taxon>Eukaryota</taxon>
        <taxon>Fungi</taxon>
        <taxon>Dikarya</taxon>
        <taxon>Basidiomycota</taxon>
        <taxon>Agaricomycotina</taxon>
        <taxon>Agaricomycetes</taxon>
        <taxon>Polyporales</taxon>
        <taxon>Grifolaceae</taxon>
        <taxon>Grifola</taxon>
    </lineage>
</organism>
<sequence length="283" mass="32891">MRTSSVTQGIVDFMNTTRGFMDITQWLERYACSATESPQDDYTYLPIPSTKMTKDIRPRIYIYIYIRHSTKLYANGHKVSIFLEELKAAYGLQYDVEKIDISKNVQKEPWFIKLNPNGRIPTLVDRSRNNFNVFETAAILLYLEQHYDKEGRFAFDKDKDPDNWSEMLQWIFFAHGGVGPMQGQANHFNRAAPEDIPYAKKRYIDETKRLYGVLEIRLTDRDFLAGPGRGKYSLADINVLPWVRIHTFAGIESLDEWPHVKAWLETAQKRPAFEAGINVPPRT</sequence>
<dbReference type="CDD" id="cd03048">
    <property type="entry name" value="GST_N_Ure2p_like"/>
    <property type="match status" value="1"/>
</dbReference>
<proteinExistence type="inferred from homology"/>
<dbReference type="PROSITE" id="PS50405">
    <property type="entry name" value="GST_CTER"/>
    <property type="match status" value="1"/>
</dbReference>
<dbReference type="InterPro" id="IPR036249">
    <property type="entry name" value="Thioredoxin-like_sf"/>
</dbReference>
<evidence type="ECO:0000313" key="5">
    <source>
        <dbReference type="EMBL" id="OBZ76305.1"/>
    </source>
</evidence>
<evidence type="ECO:0000256" key="2">
    <source>
        <dbReference type="RuleBase" id="RU003494"/>
    </source>
</evidence>
<accession>A0A1C7MHC5</accession>
<evidence type="ECO:0000256" key="1">
    <source>
        <dbReference type="ARBA" id="ARBA00007409"/>
    </source>
</evidence>
<dbReference type="InterPro" id="IPR010987">
    <property type="entry name" value="Glutathione-S-Trfase_C-like"/>
</dbReference>
<dbReference type="SFLD" id="SFLDG01151">
    <property type="entry name" value="Main.2:_Nu-like"/>
    <property type="match status" value="1"/>
</dbReference>
<dbReference type="InterPro" id="IPR004045">
    <property type="entry name" value="Glutathione_S-Trfase_N"/>
</dbReference>
<dbReference type="PANTHER" id="PTHR44051:SF8">
    <property type="entry name" value="GLUTATHIONE S-TRANSFERASE GSTA"/>
    <property type="match status" value="1"/>
</dbReference>
<dbReference type="Proteomes" id="UP000092993">
    <property type="component" value="Unassembled WGS sequence"/>
</dbReference>
<dbReference type="InterPro" id="IPR040079">
    <property type="entry name" value="Glutathione_S-Trfase"/>
</dbReference>
<reference evidence="5 6" key="1">
    <citation type="submission" date="2016-03" db="EMBL/GenBank/DDBJ databases">
        <title>Whole genome sequencing of Grifola frondosa 9006-11.</title>
        <authorList>
            <person name="Min B."/>
            <person name="Park H."/>
            <person name="Kim J.-G."/>
            <person name="Cho H."/>
            <person name="Oh Y.-L."/>
            <person name="Kong W.-S."/>
            <person name="Choi I.-G."/>
        </authorList>
    </citation>
    <scope>NUCLEOTIDE SEQUENCE [LARGE SCALE GENOMIC DNA]</scope>
    <source>
        <strain evidence="5 6">9006-11</strain>
    </source>
</reference>